<gene>
    <name evidence="1" type="ORF">DSCA_09830</name>
</gene>
<organism evidence="1 2">
    <name type="scientific">Desulfosarcina alkanivorans</name>
    <dbReference type="NCBI Taxonomy" id="571177"/>
    <lineage>
        <taxon>Bacteria</taxon>
        <taxon>Pseudomonadati</taxon>
        <taxon>Thermodesulfobacteriota</taxon>
        <taxon>Desulfobacteria</taxon>
        <taxon>Desulfobacterales</taxon>
        <taxon>Desulfosarcinaceae</taxon>
        <taxon>Desulfosarcina</taxon>
    </lineage>
</organism>
<dbReference type="Proteomes" id="UP000427906">
    <property type="component" value="Chromosome"/>
</dbReference>
<name>A0A5K7YEH2_9BACT</name>
<evidence type="ECO:0000313" key="2">
    <source>
        <dbReference type="Proteomes" id="UP000427906"/>
    </source>
</evidence>
<sequence>MFHEIDRDLVSKLRQHIKKDETVVFLPWGNDFIANYLAPRTGFFTFNIGGDKNLLEAQKNWPQDMIAVRGEIDTDKIPTILKMLLERTTDVVVFPYFDMLWASHHWPCHLGTDCLTKQKEKLSGVIDAVKNSPYFSVDDSNLFTLIRLSSEYAEDSTRKAVLDTLFDKICYPIVFNSVHKESSLLLRKGWHGLETNHVWSKADSKVTLPIPKDCETKNCNALIKFNVFGASKNRPVSIKFSSIELSGSWNKTIVANSFGTHKVSVPLNNELLTQEISISVPNATSPYKLSGSRDWRTLGIMLKRIDLVSK</sequence>
<dbReference type="KEGG" id="dalk:DSCA_09830"/>
<evidence type="ECO:0000313" key="1">
    <source>
        <dbReference type="EMBL" id="BBO67053.1"/>
    </source>
</evidence>
<proteinExistence type="predicted"/>
<dbReference type="AlphaFoldDB" id="A0A5K7YEH2"/>
<reference evidence="1 2" key="1">
    <citation type="submission" date="2019-11" db="EMBL/GenBank/DDBJ databases">
        <title>Comparative genomics of hydrocarbon-degrading Desulfosarcina strains.</title>
        <authorList>
            <person name="Watanabe M."/>
            <person name="Kojima H."/>
            <person name="Fukui M."/>
        </authorList>
    </citation>
    <scope>NUCLEOTIDE SEQUENCE [LARGE SCALE GENOMIC DNA]</scope>
    <source>
        <strain evidence="1 2">PL12</strain>
    </source>
</reference>
<dbReference type="EMBL" id="AP021874">
    <property type="protein sequence ID" value="BBO67053.1"/>
    <property type="molecule type" value="Genomic_DNA"/>
</dbReference>
<keyword evidence="2" id="KW-1185">Reference proteome</keyword>
<protein>
    <submittedName>
        <fullName evidence="1">Uncharacterized protein</fullName>
    </submittedName>
</protein>
<accession>A0A5K7YEH2</accession>